<dbReference type="PANTHER" id="PTHR43162">
    <property type="match status" value="1"/>
</dbReference>
<dbReference type="Pfam" id="PF13460">
    <property type="entry name" value="NAD_binding_10"/>
    <property type="match status" value="1"/>
</dbReference>
<sequence length="279" mass="29294">MPTSPVLVLGARGKTGRRVAARLDQLGHPFRGASRSGGTRFDFADRDTWKPALSGAGAVYLVPMTESVPAAAVEEFLAVAAGSGVRRVVLLSARPAADAGGAADRHQEPVELAVRATELDWTILRPSWFAQNFSEFMFLEPLLAGELALPTGEGREAFVDADDIADVAVAALTGDGHAGEVYELSGPEALSFRTAVGMIAEAAGRRIRYTPLEPAEFTAGLTAQGMPPEGADLVTELLVNIRDGAGEHISDGVRRALGRDPRSFADYVKATAAAGVWNG</sequence>
<dbReference type="PANTHER" id="PTHR43162:SF1">
    <property type="entry name" value="PRESTALK A DIFFERENTIATION PROTEIN A"/>
    <property type="match status" value="1"/>
</dbReference>
<dbReference type="RefSeq" id="WP_160822759.1">
    <property type="nucleotide sequence ID" value="NZ_JBHSXS010000008.1"/>
</dbReference>
<evidence type="ECO:0000313" key="3">
    <source>
        <dbReference type="Proteomes" id="UP001596380"/>
    </source>
</evidence>
<reference evidence="3" key="1">
    <citation type="journal article" date="2019" name="Int. J. Syst. Evol. Microbiol.">
        <title>The Global Catalogue of Microorganisms (GCM) 10K type strain sequencing project: providing services to taxonomists for standard genome sequencing and annotation.</title>
        <authorList>
            <consortium name="The Broad Institute Genomics Platform"/>
            <consortium name="The Broad Institute Genome Sequencing Center for Infectious Disease"/>
            <person name="Wu L."/>
            <person name="Ma J."/>
        </authorList>
    </citation>
    <scope>NUCLEOTIDE SEQUENCE [LARGE SCALE GENOMIC DNA]</scope>
    <source>
        <strain evidence="3">JCM 3369</strain>
    </source>
</reference>
<accession>A0ABW2CIL4</accession>
<proteinExistence type="predicted"/>
<dbReference type="EMBL" id="JBHSXS010000008">
    <property type="protein sequence ID" value="MFC6881337.1"/>
    <property type="molecule type" value="Genomic_DNA"/>
</dbReference>
<dbReference type="Gene3D" id="3.40.50.720">
    <property type="entry name" value="NAD(P)-binding Rossmann-like Domain"/>
    <property type="match status" value="1"/>
</dbReference>
<dbReference type="SUPFAM" id="SSF51735">
    <property type="entry name" value="NAD(P)-binding Rossmann-fold domains"/>
    <property type="match status" value="1"/>
</dbReference>
<feature type="domain" description="NAD(P)-binding" evidence="1">
    <location>
        <begin position="10"/>
        <end position="173"/>
    </location>
</feature>
<dbReference type="Proteomes" id="UP001596380">
    <property type="component" value="Unassembled WGS sequence"/>
</dbReference>
<keyword evidence="3" id="KW-1185">Reference proteome</keyword>
<dbReference type="InterPro" id="IPR016040">
    <property type="entry name" value="NAD(P)-bd_dom"/>
</dbReference>
<dbReference type="InterPro" id="IPR051604">
    <property type="entry name" value="Ergot_Alk_Oxidoreductase"/>
</dbReference>
<evidence type="ECO:0000259" key="1">
    <source>
        <dbReference type="Pfam" id="PF13460"/>
    </source>
</evidence>
<dbReference type="InterPro" id="IPR036291">
    <property type="entry name" value="NAD(P)-bd_dom_sf"/>
</dbReference>
<name>A0ABW2CIL4_9ACTN</name>
<protein>
    <submittedName>
        <fullName evidence="2">NAD(P)H-binding protein</fullName>
    </submittedName>
</protein>
<gene>
    <name evidence="2" type="ORF">ACFQKB_16330</name>
</gene>
<comment type="caution">
    <text evidence="2">The sequence shown here is derived from an EMBL/GenBank/DDBJ whole genome shotgun (WGS) entry which is preliminary data.</text>
</comment>
<organism evidence="2 3">
    <name type="scientific">Actinomadura yumaensis</name>
    <dbReference type="NCBI Taxonomy" id="111807"/>
    <lineage>
        <taxon>Bacteria</taxon>
        <taxon>Bacillati</taxon>
        <taxon>Actinomycetota</taxon>
        <taxon>Actinomycetes</taxon>
        <taxon>Streptosporangiales</taxon>
        <taxon>Thermomonosporaceae</taxon>
        <taxon>Actinomadura</taxon>
    </lineage>
</organism>
<dbReference type="Gene3D" id="3.90.25.10">
    <property type="entry name" value="UDP-galactose 4-epimerase, domain 1"/>
    <property type="match status" value="1"/>
</dbReference>
<evidence type="ECO:0000313" key="2">
    <source>
        <dbReference type="EMBL" id="MFC6881337.1"/>
    </source>
</evidence>